<evidence type="ECO:0000313" key="3">
    <source>
        <dbReference type="Proteomes" id="UP000198287"/>
    </source>
</evidence>
<dbReference type="EMBL" id="LNIX01000002">
    <property type="protein sequence ID" value="OXA60132.1"/>
    <property type="molecule type" value="Genomic_DNA"/>
</dbReference>
<protein>
    <submittedName>
        <fullName evidence="2">Uncharacterized protein</fullName>
    </submittedName>
</protein>
<feature type="compositionally biased region" description="Polar residues" evidence="1">
    <location>
        <begin position="193"/>
        <end position="204"/>
    </location>
</feature>
<accession>A0A226ER90</accession>
<gene>
    <name evidence="2" type="ORF">Fcan01_05618</name>
</gene>
<organism evidence="2 3">
    <name type="scientific">Folsomia candida</name>
    <name type="common">Springtail</name>
    <dbReference type="NCBI Taxonomy" id="158441"/>
    <lineage>
        <taxon>Eukaryota</taxon>
        <taxon>Metazoa</taxon>
        <taxon>Ecdysozoa</taxon>
        <taxon>Arthropoda</taxon>
        <taxon>Hexapoda</taxon>
        <taxon>Collembola</taxon>
        <taxon>Entomobryomorpha</taxon>
        <taxon>Isotomoidea</taxon>
        <taxon>Isotomidae</taxon>
        <taxon>Proisotominae</taxon>
        <taxon>Folsomia</taxon>
    </lineage>
</organism>
<keyword evidence="3" id="KW-1185">Reference proteome</keyword>
<name>A0A226ER90_FOLCA</name>
<feature type="compositionally biased region" description="Basic and acidic residues" evidence="1">
    <location>
        <begin position="170"/>
        <end position="181"/>
    </location>
</feature>
<feature type="region of interest" description="Disordered" evidence="1">
    <location>
        <begin position="482"/>
        <end position="573"/>
    </location>
</feature>
<proteinExistence type="predicted"/>
<reference evidence="2 3" key="1">
    <citation type="submission" date="2015-12" db="EMBL/GenBank/DDBJ databases">
        <title>The genome of Folsomia candida.</title>
        <authorList>
            <person name="Faddeeva A."/>
            <person name="Derks M.F."/>
            <person name="Anvar Y."/>
            <person name="Smit S."/>
            <person name="Van Straalen N."/>
            <person name="Roelofs D."/>
        </authorList>
    </citation>
    <scope>NUCLEOTIDE SEQUENCE [LARGE SCALE GENOMIC DNA]</scope>
    <source>
        <strain evidence="2 3">VU population</strain>
        <tissue evidence="2">Whole body</tissue>
    </source>
</reference>
<feature type="compositionally biased region" description="Polar residues" evidence="1">
    <location>
        <begin position="550"/>
        <end position="560"/>
    </location>
</feature>
<dbReference type="Proteomes" id="UP000198287">
    <property type="component" value="Unassembled WGS sequence"/>
</dbReference>
<feature type="compositionally biased region" description="Basic and acidic residues" evidence="1">
    <location>
        <begin position="536"/>
        <end position="547"/>
    </location>
</feature>
<feature type="compositionally biased region" description="Polar residues" evidence="1">
    <location>
        <begin position="67"/>
        <end position="82"/>
    </location>
</feature>
<comment type="caution">
    <text evidence="2">The sequence shown here is derived from an EMBL/GenBank/DDBJ whole genome shotgun (WGS) entry which is preliminary data.</text>
</comment>
<feature type="region of interest" description="Disordered" evidence="1">
    <location>
        <begin position="24"/>
        <end position="88"/>
    </location>
</feature>
<feature type="compositionally biased region" description="Basic and acidic residues" evidence="1">
    <location>
        <begin position="24"/>
        <end position="34"/>
    </location>
</feature>
<feature type="compositionally biased region" description="Basic and acidic residues" evidence="1">
    <location>
        <begin position="148"/>
        <end position="158"/>
    </location>
</feature>
<dbReference type="AlphaFoldDB" id="A0A226ER90"/>
<sequence length="650" mass="72914">MGRKRPFNKLSFLIECAIEFENEEAQRRAEEQSRSQEPPEQSDSKEEDEKEPVKPKSKSRRNKATGVPNSFKETSSVTSTDESIPRHQMELLMDVASSEDNSSKVSPLSPLVESTVDCSDAIIVQSMEPSCEGVSILPLTTKTISEFSSERCRRRADEQSLSDELPEQSYSKEDDEKEPVKPRRRRNKAARVPNSSSSVASTDESIPRHQQELSVGVASSEDNYSEVSPWDSWVESTVDCSDAILIQSMEPPYQGSPLITKTISEFSSERSRRNIIKSMQSIASDYSDNEKKSHPNIDTKQNSSQIAVVSGFKACVLCDGRFRPISCDYSKSSISIGGLKRRFCEYFDINTADFNPNLDTFLRRDKYPFCPECLALVNNLYQRAEQFRRAVCSYKAAKASVLNKAVNAAEQRSKVDDVDADPYYFVKLKVLQTNLLLEDDPAQSITGDEDIKQIISEELCLYQTSGEQEFLMEKPVDFAGGSESDATVKIQSPSQTAAMTSPCPKSIPKRKRPSCDSSEARRNFTSPPSTDGVNKSAEKKLLEKLDEASTDNVSPSSLSPPASKFRKSVKKVRSKEVHCRPELTFPRGKHKRKEPIIDWLKERTHSLKRGVTTYKTLITTNLQNIQKKPQAKLVVRELFADSSESESDSD</sequence>
<feature type="compositionally biased region" description="Basic residues" evidence="1">
    <location>
        <begin position="564"/>
        <end position="573"/>
    </location>
</feature>
<feature type="compositionally biased region" description="Polar residues" evidence="1">
    <location>
        <begin position="489"/>
        <end position="499"/>
    </location>
</feature>
<evidence type="ECO:0000256" key="1">
    <source>
        <dbReference type="SAM" id="MobiDB-lite"/>
    </source>
</evidence>
<feature type="region of interest" description="Disordered" evidence="1">
    <location>
        <begin position="147"/>
        <end position="224"/>
    </location>
</feature>
<evidence type="ECO:0000313" key="2">
    <source>
        <dbReference type="EMBL" id="OXA60132.1"/>
    </source>
</evidence>
<feature type="compositionally biased region" description="Polar residues" evidence="1">
    <location>
        <begin position="523"/>
        <end position="533"/>
    </location>
</feature>